<dbReference type="Gene3D" id="1.10.287.130">
    <property type="match status" value="1"/>
</dbReference>
<gene>
    <name evidence="8" type="ORF">IQ249_19755</name>
</gene>
<comment type="caution">
    <text evidence="8">The sequence shown here is derived from an EMBL/GenBank/DDBJ whole genome shotgun (WGS) entry which is preliminary data.</text>
</comment>
<dbReference type="AlphaFoldDB" id="A0A8J7DZD4"/>
<evidence type="ECO:0000256" key="3">
    <source>
        <dbReference type="ARBA" id="ARBA00022679"/>
    </source>
</evidence>
<organism evidence="8 9">
    <name type="scientific">Lusitaniella coriacea LEGE 07157</name>
    <dbReference type="NCBI Taxonomy" id="945747"/>
    <lineage>
        <taxon>Bacteria</taxon>
        <taxon>Bacillati</taxon>
        <taxon>Cyanobacteriota</taxon>
        <taxon>Cyanophyceae</taxon>
        <taxon>Spirulinales</taxon>
        <taxon>Lusitaniellaceae</taxon>
        <taxon>Lusitaniella</taxon>
    </lineage>
</organism>
<dbReference type="EMBL" id="JADEWZ010000038">
    <property type="protein sequence ID" value="MBE9118133.1"/>
    <property type="molecule type" value="Genomic_DNA"/>
</dbReference>
<evidence type="ECO:0000313" key="8">
    <source>
        <dbReference type="EMBL" id="MBE9118133.1"/>
    </source>
</evidence>
<proteinExistence type="predicted"/>
<keyword evidence="4 8" id="KW-0418">Kinase</keyword>
<keyword evidence="3" id="KW-0808">Transferase</keyword>
<dbReference type="RefSeq" id="WP_194031220.1">
    <property type="nucleotide sequence ID" value="NZ_JADEWZ010000038.1"/>
</dbReference>
<dbReference type="PANTHER" id="PTHR43711:SF1">
    <property type="entry name" value="HISTIDINE KINASE 1"/>
    <property type="match status" value="1"/>
</dbReference>
<feature type="domain" description="Histidine kinase" evidence="7">
    <location>
        <begin position="41"/>
        <end position="272"/>
    </location>
</feature>
<evidence type="ECO:0000256" key="6">
    <source>
        <dbReference type="SAM" id="Coils"/>
    </source>
</evidence>
<evidence type="ECO:0000256" key="1">
    <source>
        <dbReference type="ARBA" id="ARBA00000085"/>
    </source>
</evidence>
<dbReference type="InterPro" id="IPR050736">
    <property type="entry name" value="Sensor_HK_Regulatory"/>
</dbReference>
<dbReference type="Pfam" id="PF00512">
    <property type="entry name" value="HisKA"/>
    <property type="match status" value="1"/>
</dbReference>
<dbReference type="SUPFAM" id="SSF47384">
    <property type="entry name" value="Homodimeric domain of signal transducing histidine kinase"/>
    <property type="match status" value="1"/>
</dbReference>
<evidence type="ECO:0000256" key="2">
    <source>
        <dbReference type="ARBA" id="ARBA00012438"/>
    </source>
</evidence>
<dbReference type="GO" id="GO:0000155">
    <property type="term" value="F:phosphorelay sensor kinase activity"/>
    <property type="evidence" value="ECO:0007669"/>
    <property type="project" value="InterPro"/>
</dbReference>
<keyword evidence="9" id="KW-1185">Reference proteome</keyword>
<evidence type="ECO:0000256" key="4">
    <source>
        <dbReference type="ARBA" id="ARBA00022777"/>
    </source>
</evidence>
<dbReference type="PANTHER" id="PTHR43711">
    <property type="entry name" value="TWO-COMPONENT HISTIDINE KINASE"/>
    <property type="match status" value="1"/>
</dbReference>
<dbReference type="Proteomes" id="UP000654482">
    <property type="component" value="Unassembled WGS sequence"/>
</dbReference>
<evidence type="ECO:0000256" key="5">
    <source>
        <dbReference type="ARBA" id="ARBA00023012"/>
    </source>
</evidence>
<dbReference type="InterPro" id="IPR003661">
    <property type="entry name" value="HisK_dim/P_dom"/>
</dbReference>
<comment type="catalytic activity">
    <reaction evidence="1">
        <text>ATP + protein L-histidine = ADP + protein N-phospho-L-histidine.</text>
        <dbReference type="EC" id="2.7.13.3"/>
    </reaction>
</comment>
<dbReference type="InterPro" id="IPR036890">
    <property type="entry name" value="HATPase_C_sf"/>
</dbReference>
<dbReference type="PROSITE" id="PS50109">
    <property type="entry name" value="HIS_KIN"/>
    <property type="match status" value="1"/>
</dbReference>
<evidence type="ECO:0000313" key="9">
    <source>
        <dbReference type="Proteomes" id="UP000654482"/>
    </source>
</evidence>
<accession>A0A8J7DZD4</accession>
<protein>
    <recommendedName>
        <fullName evidence="2">histidine kinase</fullName>
        <ecNumber evidence="2">2.7.13.3</ecNumber>
    </recommendedName>
</protein>
<dbReference type="SMART" id="SM00388">
    <property type="entry name" value="HisKA"/>
    <property type="match status" value="1"/>
</dbReference>
<dbReference type="InterPro" id="IPR005467">
    <property type="entry name" value="His_kinase_dom"/>
</dbReference>
<dbReference type="Gene3D" id="3.30.565.10">
    <property type="entry name" value="Histidine kinase-like ATPase, C-terminal domain"/>
    <property type="match status" value="1"/>
</dbReference>
<dbReference type="CDD" id="cd00082">
    <property type="entry name" value="HisKA"/>
    <property type="match status" value="1"/>
</dbReference>
<keyword evidence="6" id="KW-0175">Coiled coil</keyword>
<dbReference type="SUPFAM" id="SSF55874">
    <property type="entry name" value="ATPase domain of HSP90 chaperone/DNA topoisomerase II/histidine kinase"/>
    <property type="match status" value="1"/>
</dbReference>
<reference evidence="8" key="1">
    <citation type="submission" date="2020-10" db="EMBL/GenBank/DDBJ databases">
        <authorList>
            <person name="Castelo-Branco R."/>
            <person name="Eusebio N."/>
            <person name="Adriana R."/>
            <person name="Vieira A."/>
            <person name="Brugerolle De Fraissinette N."/>
            <person name="Rezende De Castro R."/>
            <person name="Schneider M.P."/>
            <person name="Vasconcelos V."/>
            <person name="Leao P.N."/>
        </authorList>
    </citation>
    <scope>NUCLEOTIDE SEQUENCE</scope>
    <source>
        <strain evidence="8">LEGE 07157</strain>
    </source>
</reference>
<sequence length="283" mass="31763">MNEIEALSRENEALKAELKQAQLTCQMAAQMSDFKAGFLARTSHELRSPLNSLIGLHQLILSGLCENPEEEREFIEQAHQSSLKLVKLIDEIVDVSKTAYGTNHLDIRPLQLVQVFEQLQNRTHLQAANRGFPLTFSTPNPDLYAMADWRRFVQLLLSLIDTSIAKMQEGKITVSAQPSPKENSLWIWIDLQTPSNIWREPADLLQNSPEPLTIETAKARFNKEKSGPSPGMNLILAQTLLELMGGELQILELPEAQEESTTRLQCSIPLASPESIAQELQDD</sequence>
<evidence type="ECO:0000259" key="7">
    <source>
        <dbReference type="PROSITE" id="PS50109"/>
    </source>
</evidence>
<name>A0A8J7DZD4_9CYAN</name>
<keyword evidence="5" id="KW-0902">Two-component regulatory system</keyword>
<dbReference type="InterPro" id="IPR036097">
    <property type="entry name" value="HisK_dim/P_sf"/>
</dbReference>
<feature type="coiled-coil region" evidence="6">
    <location>
        <begin position="1"/>
        <end position="31"/>
    </location>
</feature>
<dbReference type="EC" id="2.7.13.3" evidence="2"/>